<dbReference type="InterPro" id="IPR052040">
    <property type="entry name" value="GTPase/Isobutyryl-CoA_mutase"/>
</dbReference>
<dbReference type="PANTHER" id="PTHR43087:SF1">
    <property type="entry name" value="LAO_AO TRANSPORT SYSTEM ATPASE"/>
    <property type="match status" value="1"/>
</dbReference>
<dbReference type="Gene3D" id="3.40.50.300">
    <property type="entry name" value="P-loop containing nucleotide triphosphate hydrolases"/>
    <property type="match status" value="1"/>
</dbReference>
<evidence type="ECO:0000256" key="3">
    <source>
        <dbReference type="ARBA" id="ARBA00022801"/>
    </source>
</evidence>
<evidence type="ECO:0000259" key="6">
    <source>
        <dbReference type="SMART" id="SM00382"/>
    </source>
</evidence>
<dbReference type="STRING" id="337097.BHF71_01415"/>
<dbReference type="Proteomes" id="UP000243739">
    <property type="component" value="Unassembled WGS sequence"/>
</dbReference>
<dbReference type="Pfam" id="PF03308">
    <property type="entry name" value="MeaB"/>
    <property type="match status" value="1"/>
</dbReference>
<keyword evidence="3" id="KW-0378">Hydrolase</keyword>
<keyword evidence="2" id="KW-0547">Nucleotide-binding</keyword>
<dbReference type="InterPro" id="IPR027417">
    <property type="entry name" value="P-loop_NTPase"/>
</dbReference>
<evidence type="ECO:0000256" key="1">
    <source>
        <dbReference type="ARBA" id="ARBA00009625"/>
    </source>
</evidence>
<dbReference type="CDD" id="cd03114">
    <property type="entry name" value="MMAA-like"/>
    <property type="match status" value="1"/>
</dbReference>
<evidence type="ECO:0000256" key="2">
    <source>
        <dbReference type="ARBA" id="ARBA00022741"/>
    </source>
</evidence>
<dbReference type="SMART" id="SM00382">
    <property type="entry name" value="AAA"/>
    <property type="match status" value="1"/>
</dbReference>
<name>A0A1D2YVZ8_9BACI</name>
<sequence length="318" mass="35051">MWVLTLEILVKKLLQGDKRSAAKAISIVENNSREKNQLLNLIYQHTGKAKVIGITGSPGAGKSTLVDGLIQEIRKNGLSVGVIAVDPSSPFSGGALLGDRVRMQRHANDPEVFIRSMGNRGTLGGLSRATNETIKILDAMGKDIIIVETVGVGQSELDIINIADSITVVLNPGSGDSVQAFKAGIMEIADIFVINKSDLLGTEKLLNELKMLIDTSKQNYGWKPPIIKTISIEKKGIDLLWKKILAHLEHIRKTGILEKKRYQNAERELFLILHDIFQDKVNKYTKTNDYTSLKEAMLKKELAPTQIAGRIFDDIITS</sequence>
<comment type="caution">
    <text evidence="7">The sequence shown here is derived from an EMBL/GenBank/DDBJ whole genome shotgun (WGS) entry which is preliminary data.</text>
</comment>
<accession>A0A1D2YVZ8</accession>
<reference evidence="7 8" key="1">
    <citation type="submission" date="2016-09" db="EMBL/GenBank/DDBJ databases">
        <title>Draft genome sequence for the type strain of Vulcanibacillus modesticaldus BR, a strictly anaerobic, moderately thermophilic, and nitrate-reducing bacterium from deep sea-hydrothermal vents of the Mid-Atlantic Ridge.</title>
        <authorList>
            <person name="Abin C.A."/>
            <person name="Hollibaugh J.T."/>
        </authorList>
    </citation>
    <scope>NUCLEOTIDE SEQUENCE [LARGE SCALE GENOMIC DNA]</scope>
    <source>
        <strain evidence="7 8">BR</strain>
    </source>
</reference>
<evidence type="ECO:0000256" key="5">
    <source>
        <dbReference type="ARBA" id="ARBA00023186"/>
    </source>
</evidence>
<gene>
    <name evidence="7" type="ORF">BHF71_01415</name>
</gene>
<evidence type="ECO:0000313" key="8">
    <source>
        <dbReference type="Proteomes" id="UP000243739"/>
    </source>
</evidence>
<organism evidence="7 8">
    <name type="scientific">Vulcanibacillus modesticaldus</name>
    <dbReference type="NCBI Taxonomy" id="337097"/>
    <lineage>
        <taxon>Bacteria</taxon>
        <taxon>Bacillati</taxon>
        <taxon>Bacillota</taxon>
        <taxon>Bacilli</taxon>
        <taxon>Bacillales</taxon>
        <taxon>Bacillaceae</taxon>
        <taxon>Vulcanibacillus</taxon>
    </lineage>
</organism>
<dbReference type="PANTHER" id="PTHR43087">
    <property type="entry name" value="LYSINE/ARGININE/ORNITHINE TRANSPORT SYSTEM KINASE"/>
    <property type="match status" value="1"/>
</dbReference>
<dbReference type="GO" id="GO:0005525">
    <property type="term" value="F:GTP binding"/>
    <property type="evidence" value="ECO:0007669"/>
    <property type="project" value="UniProtKB-KW"/>
</dbReference>
<dbReference type="AlphaFoldDB" id="A0A1D2YVZ8"/>
<feature type="domain" description="AAA+ ATPase" evidence="6">
    <location>
        <begin position="48"/>
        <end position="245"/>
    </location>
</feature>
<dbReference type="GO" id="GO:0003924">
    <property type="term" value="F:GTPase activity"/>
    <property type="evidence" value="ECO:0007669"/>
    <property type="project" value="InterPro"/>
</dbReference>
<dbReference type="NCBIfam" id="TIGR00750">
    <property type="entry name" value="lao"/>
    <property type="match status" value="1"/>
</dbReference>
<keyword evidence="8" id="KW-1185">Reference proteome</keyword>
<dbReference type="InterPro" id="IPR003593">
    <property type="entry name" value="AAA+_ATPase"/>
</dbReference>
<protein>
    <submittedName>
        <fullName evidence="7">GTPase</fullName>
    </submittedName>
</protein>
<comment type="similarity">
    <text evidence="1">Belongs to the SIMIBI class G3E GTPase family. ArgK/MeaB subfamily.</text>
</comment>
<keyword evidence="4" id="KW-0342">GTP-binding</keyword>
<dbReference type="InterPro" id="IPR005129">
    <property type="entry name" value="GTPase_ArgK"/>
</dbReference>
<dbReference type="EMBL" id="MIJF01000013">
    <property type="protein sequence ID" value="OEF99861.1"/>
    <property type="molecule type" value="Genomic_DNA"/>
</dbReference>
<evidence type="ECO:0000256" key="4">
    <source>
        <dbReference type="ARBA" id="ARBA00023134"/>
    </source>
</evidence>
<evidence type="ECO:0000313" key="7">
    <source>
        <dbReference type="EMBL" id="OEF99861.1"/>
    </source>
</evidence>
<dbReference type="SUPFAM" id="SSF52540">
    <property type="entry name" value="P-loop containing nucleoside triphosphate hydrolases"/>
    <property type="match status" value="1"/>
</dbReference>
<keyword evidence="5" id="KW-0143">Chaperone</keyword>
<proteinExistence type="inferred from homology"/>